<feature type="region of interest" description="Disordered" evidence="5">
    <location>
        <begin position="20"/>
        <end position="44"/>
    </location>
</feature>
<evidence type="ECO:0000259" key="6">
    <source>
        <dbReference type="Pfam" id="PF00462"/>
    </source>
</evidence>
<keyword evidence="3" id="KW-0963">Cytoplasm</keyword>
<sequence>MQGVRCLPFLPNPDRDLLTIQTNSNPVPPRQRGPRSLTFDAGEETPESRIKRLIREHPVVIFARRGCCMSHVMKQLLAAVGSQPSVIEVEESEIEVFTGTSMPALFVGGSPIGGIEGLMGLHLSGCLVPRLRELGVI</sequence>
<reference evidence="7" key="1">
    <citation type="submission" date="2020-01" db="EMBL/GenBank/DDBJ databases">
        <title>Genome sequence of Kobresia littledalei, the first chromosome-level genome in the family Cyperaceae.</title>
        <authorList>
            <person name="Qu G."/>
        </authorList>
    </citation>
    <scope>NUCLEOTIDE SEQUENCE</scope>
    <source>
        <strain evidence="7">C.B.Clarke</strain>
        <tissue evidence="7">Leaf</tissue>
    </source>
</reference>
<evidence type="ECO:0000256" key="5">
    <source>
        <dbReference type="SAM" id="MobiDB-lite"/>
    </source>
</evidence>
<evidence type="ECO:0000313" key="8">
    <source>
        <dbReference type="Proteomes" id="UP000623129"/>
    </source>
</evidence>
<comment type="subcellular location">
    <subcellularLocation>
        <location evidence="1">Cytoplasm</location>
    </subcellularLocation>
</comment>
<evidence type="ECO:0000313" key="7">
    <source>
        <dbReference type="EMBL" id="KAF3326583.1"/>
    </source>
</evidence>
<comment type="caution">
    <text evidence="7">The sequence shown here is derived from an EMBL/GenBank/DDBJ whole genome shotgun (WGS) entry which is preliminary data.</text>
</comment>
<organism evidence="7 8">
    <name type="scientific">Carex littledalei</name>
    <dbReference type="NCBI Taxonomy" id="544730"/>
    <lineage>
        <taxon>Eukaryota</taxon>
        <taxon>Viridiplantae</taxon>
        <taxon>Streptophyta</taxon>
        <taxon>Embryophyta</taxon>
        <taxon>Tracheophyta</taxon>
        <taxon>Spermatophyta</taxon>
        <taxon>Magnoliopsida</taxon>
        <taxon>Liliopsida</taxon>
        <taxon>Poales</taxon>
        <taxon>Cyperaceae</taxon>
        <taxon>Cyperoideae</taxon>
        <taxon>Cariceae</taxon>
        <taxon>Carex</taxon>
        <taxon>Carex subgen. Euthyceras</taxon>
    </lineage>
</organism>
<dbReference type="InterPro" id="IPR002109">
    <property type="entry name" value="Glutaredoxin"/>
</dbReference>
<dbReference type="GO" id="GO:0005737">
    <property type="term" value="C:cytoplasm"/>
    <property type="evidence" value="ECO:0007669"/>
    <property type="project" value="UniProtKB-SubCell"/>
</dbReference>
<accession>A0A833QPC4</accession>
<feature type="domain" description="Glutaredoxin" evidence="6">
    <location>
        <begin position="59"/>
        <end position="110"/>
    </location>
</feature>
<comment type="similarity">
    <text evidence="2">Belongs to the glutaredoxin family. CC-type subfamily.</text>
</comment>
<dbReference type="SUPFAM" id="SSF52833">
    <property type="entry name" value="Thioredoxin-like"/>
    <property type="match status" value="1"/>
</dbReference>
<evidence type="ECO:0000256" key="4">
    <source>
        <dbReference type="ARBA" id="ARBA00023284"/>
    </source>
</evidence>
<dbReference type="InterPro" id="IPR011905">
    <property type="entry name" value="GlrX-like_pln_2"/>
</dbReference>
<dbReference type="Gene3D" id="3.40.30.10">
    <property type="entry name" value="Glutaredoxin"/>
    <property type="match status" value="1"/>
</dbReference>
<keyword evidence="4" id="KW-0676">Redox-active center</keyword>
<dbReference type="AlphaFoldDB" id="A0A833QPC4"/>
<dbReference type="InterPro" id="IPR036249">
    <property type="entry name" value="Thioredoxin-like_sf"/>
</dbReference>
<dbReference type="Pfam" id="PF00462">
    <property type="entry name" value="Glutaredoxin"/>
    <property type="match status" value="1"/>
</dbReference>
<keyword evidence="8" id="KW-1185">Reference proteome</keyword>
<proteinExistence type="inferred from homology"/>
<evidence type="ECO:0000256" key="1">
    <source>
        <dbReference type="ARBA" id="ARBA00004496"/>
    </source>
</evidence>
<dbReference type="OrthoDB" id="418495at2759"/>
<dbReference type="PROSITE" id="PS51354">
    <property type="entry name" value="GLUTAREDOXIN_2"/>
    <property type="match status" value="1"/>
</dbReference>
<dbReference type="Proteomes" id="UP000623129">
    <property type="component" value="Unassembled WGS sequence"/>
</dbReference>
<dbReference type="PANTHER" id="PTHR10168">
    <property type="entry name" value="GLUTAREDOXIN"/>
    <property type="match status" value="1"/>
</dbReference>
<name>A0A833QPC4_9POAL</name>
<dbReference type="EMBL" id="SWLB01000018">
    <property type="protein sequence ID" value="KAF3326583.1"/>
    <property type="molecule type" value="Genomic_DNA"/>
</dbReference>
<evidence type="ECO:0000256" key="2">
    <source>
        <dbReference type="ARBA" id="ARBA00007568"/>
    </source>
</evidence>
<gene>
    <name evidence="7" type="ORF">FCM35_KLT08213</name>
</gene>
<evidence type="ECO:0000256" key="3">
    <source>
        <dbReference type="ARBA" id="ARBA00022490"/>
    </source>
</evidence>
<protein>
    <recommendedName>
        <fullName evidence="6">Glutaredoxin domain-containing protein</fullName>
    </recommendedName>
</protein>